<comment type="caution">
    <text evidence="3">The sequence shown here is derived from an EMBL/GenBank/DDBJ whole genome shotgun (WGS) entry which is preliminary data.</text>
</comment>
<reference evidence="4" key="1">
    <citation type="journal article" date="2024" name="IScience">
        <title>Strigolactones Initiate the Formation of Haustorium-like Structures in Castilleja.</title>
        <authorList>
            <person name="Buerger M."/>
            <person name="Peterson D."/>
            <person name="Chory J."/>
        </authorList>
    </citation>
    <scope>NUCLEOTIDE SEQUENCE [LARGE SCALE GENOMIC DNA]</scope>
</reference>
<keyword evidence="2" id="KW-1133">Transmembrane helix</keyword>
<evidence type="ECO:0000256" key="1">
    <source>
        <dbReference type="SAM" id="MobiDB-lite"/>
    </source>
</evidence>
<feature type="region of interest" description="Disordered" evidence="1">
    <location>
        <begin position="112"/>
        <end position="135"/>
    </location>
</feature>
<feature type="transmembrane region" description="Helical" evidence="2">
    <location>
        <begin position="68"/>
        <end position="86"/>
    </location>
</feature>
<sequence length="219" mass="24964">MSKYVQNHRSTRTPNVIKKNYSDRSHSILLALFRWPGHQPAFAPLLDFIRHIRPKNPIPHHKKRLRKVILIPIQLMMYIVISRVVLKERLEKVAGQPKPAVVVDRLEGCEREEENGSPWGHSGNEEREGPTDRVEEDTFERVVVQGSKGVGNDETVVLRVDVLVEELVVVHVAMHEVLPGVQDRHGDDELAGQDDHGRFWRLWGLGIVCGNLQGMPLLI</sequence>
<dbReference type="AlphaFoldDB" id="A0ABD3DW64"/>
<gene>
    <name evidence="3" type="ORF">CASFOL_011663</name>
</gene>
<accession>A0ABD3DW64</accession>
<dbReference type="EMBL" id="JAVIJP010000013">
    <property type="protein sequence ID" value="KAL3646483.1"/>
    <property type="molecule type" value="Genomic_DNA"/>
</dbReference>
<keyword evidence="2" id="KW-0472">Membrane</keyword>
<evidence type="ECO:0000313" key="4">
    <source>
        <dbReference type="Proteomes" id="UP001632038"/>
    </source>
</evidence>
<protein>
    <submittedName>
        <fullName evidence="3">Uncharacterized protein</fullName>
    </submittedName>
</protein>
<name>A0ABD3DW64_9LAMI</name>
<keyword evidence="4" id="KW-1185">Reference proteome</keyword>
<feature type="compositionally biased region" description="Basic and acidic residues" evidence="1">
    <location>
        <begin position="123"/>
        <end position="133"/>
    </location>
</feature>
<evidence type="ECO:0000313" key="3">
    <source>
        <dbReference type="EMBL" id="KAL3646483.1"/>
    </source>
</evidence>
<dbReference type="Proteomes" id="UP001632038">
    <property type="component" value="Unassembled WGS sequence"/>
</dbReference>
<organism evidence="3 4">
    <name type="scientific">Castilleja foliolosa</name>
    <dbReference type="NCBI Taxonomy" id="1961234"/>
    <lineage>
        <taxon>Eukaryota</taxon>
        <taxon>Viridiplantae</taxon>
        <taxon>Streptophyta</taxon>
        <taxon>Embryophyta</taxon>
        <taxon>Tracheophyta</taxon>
        <taxon>Spermatophyta</taxon>
        <taxon>Magnoliopsida</taxon>
        <taxon>eudicotyledons</taxon>
        <taxon>Gunneridae</taxon>
        <taxon>Pentapetalae</taxon>
        <taxon>asterids</taxon>
        <taxon>lamiids</taxon>
        <taxon>Lamiales</taxon>
        <taxon>Orobanchaceae</taxon>
        <taxon>Pedicularideae</taxon>
        <taxon>Castillejinae</taxon>
        <taxon>Castilleja</taxon>
    </lineage>
</organism>
<evidence type="ECO:0000256" key="2">
    <source>
        <dbReference type="SAM" id="Phobius"/>
    </source>
</evidence>
<proteinExistence type="predicted"/>
<keyword evidence="2" id="KW-0812">Transmembrane</keyword>